<gene>
    <name evidence="1" type="ORF">A2161_07750</name>
</gene>
<evidence type="ECO:0000313" key="2">
    <source>
        <dbReference type="Proteomes" id="UP000179266"/>
    </source>
</evidence>
<dbReference type="Proteomes" id="UP000179266">
    <property type="component" value="Unassembled WGS sequence"/>
</dbReference>
<dbReference type="AlphaFoldDB" id="A0A1F7RZE0"/>
<comment type="caution">
    <text evidence="1">The sequence shown here is derived from an EMBL/GenBank/DDBJ whole genome shotgun (WGS) entry which is preliminary data.</text>
</comment>
<proteinExistence type="predicted"/>
<protein>
    <submittedName>
        <fullName evidence="1">Uncharacterized protein</fullName>
    </submittedName>
</protein>
<organism evidence="1 2">
    <name type="scientific">Candidatus Schekmanbacteria bacterium RBG_13_48_7</name>
    <dbReference type="NCBI Taxonomy" id="1817878"/>
    <lineage>
        <taxon>Bacteria</taxon>
        <taxon>Candidatus Schekmaniibacteriota</taxon>
    </lineage>
</organism>
<sequence length="64" mass="7512">MIKINRYIQRLELEHLVKMVGLYNKFCSELGLKITSSLKINHLQIPYYASQYNIIAGKIDRIKS</sequence>
<accession>A0A1F7RZE0</accession>
<evidence type="ECO:0000313" key="1">
    <source>
        <dbReference type="EMBL" id="OGL46354.1"/>
    </source>
</evidence>
<dbReference type="EMBL" id="MGDD01000131">
    <property type="protein sequence ID" value="OGL46354.1"/>
    <property type="molecule type" value="Genomic_DNA"/>
</dbReference>
<reference evidence="1 2" key="1">
    <citation type="journal article" date="2016" name="Nat. Commun.">
        <title>Thousands of microbial genomes shed light on interconnected biogeochemical processes in an aquifer system.</title>
        <authorList>
            <person name="Anantharaman K."/>
            <person name="Brown C.T."/>
            <person name="Hug L.A."/>
            <person name="Sharon I."/>
            <person name="Castelle C.J."/>
            <person name="Probst A.J."/>
            <person name="Thomas B.C."/>
            <person name="Singh A."/>
            <person name="Wilkins M.J."/>
            <person name="Karaoz U."/>
            <person name="Brodie E.L."/>
            <person name="Williams K.H."/>
            <person name="Hubbard S.S."/>
            <person name="Banfield J.F."/>
        </authorList>
    </citation>
    <scope>NUCLEOTIDE SEQUENCE [LARGE SCALE GENOMIC DNA]</scope>
</reference>
<name>A0A1F7RZE0_9BACT</name>